<dbReference type="InterPro" id="IPR018961">
    <property type="entry name" value="DnaJ_homolog_subfam-C_membr-28"/>
</dbReference>
<dbReference type="EMBL" id="PISD01000033">
    <property type="protein sequence ID" value="PKG28058.1"/>
    <property type="molecule type" value="Genomic_DNA"/>
</dbReference>
<sequence length="110" mass="12983">MDEKFNDLIGDIMKNSEMTKLPGQGKPLPKNYFQRDVFQNFQKIAKDAGFLPPWLELQKEITMLIHDAKEKNDMIEINMKIKQYNKICPSSMQRYPISFEGLDKAKEIWK</sequence>
<comment type="caution">
    <text evidence="2">The sequence shown here is derived from an EMBL/GenBank/DDBJ whole genome shotgun (WGS) entry which is preliminary data.</text>
</comment>
<accession>A0A2N0ZEY0</accession>
<dbReference type="Proteomes" id="UP000233343">
    <property type="component" value="Unassembled WGS sequence"/>
</dbReference>
<keyword evidence="3" id="KW-1185">Reference proteome</keyword>
<proteinExistence type="predicted"/>
<name>A0A2N0ZEY0_9BACI</name>
<dbReference type="RefSeq" id="WP_066194811.1">
    <property type="nucleotide sequence ID" value="NZ_JAMAUX010000001.1"/>
</dbReference>
<dbReference type="AlphaFoldDB" id="A0A2N0ZEY0"/>
<organism evidence="2 3">
    <name type="scientific">Cytobacillus horneckiae</name>
    <dbReference type="NCBI Taxonomy" id="549687"/>
    <lineage>
        <taxon>Bacteria</taxon>
        <taxon>Bacillati</taxon>
        <taxon>Bacillota</taxon>
        <taxon>Bacilli</taxon>
        <taxon>Bacillales</taxon>
        <taxon>Bacillaceae</taxon>
        <taxon>Cytobacillus</taxon>
    </lineage>
</organism>
<evidence type="ECO:0000259" key="1">
    <source>
        <dbReference type="Pfam" id="PF09350"/>
    </source>
</evidence>
<protein>
    <submittedName>
        <fullName evidence="2">DUF1992 domain-containing protein</fullName>
    </submittedName>
</protein>
<evidence type="ECO:0000313" key="2">
    <source>
        <dbReference type="EMBL" id="PKG28058.1"/>
    </source>
</evidence>
<feature type="domain" description="DnaJ homologue subfamily C member 28 conserved" evidence="1">
    <location>
        <begin position="8"/>
        <end position="65"/>
    </location>
</feature>
<evidence type="ECO:0000313" key="3">
    <source>
        <dbReference type="Proteomes" id="UP000233343"/>
    </source>
</evidence>
<gene>
    <name evidence="2" type="ORF">CWS20_15770</name>
</gene>
<dbReference type="Pfam" id="PF09350">
    <property type="entry name" value="DJC28_CD"/>
    <property type="match status" value="1"/>
</dbReference>
<reference evidence="2 3" key="1">
    <citation type="journal article" date="2010" name="Int. J. Syst. Evol. Microbiol.">
        <title>Bacillus horneckiae sp. nov., isolated from a spacecraft-assembly clean room.</title>
        <authorList>
            <person name="Vaishampayan P."/>
            <person name="Probst A."/>
            <person name="Krishnamurthi S."/>
            <person name="Ghosh S."/>
            <person name="Osman S."/>
            <person name="McDowall A."/>
            <person name="Ruckmani A."/>
            <person name="Mayilraj S."/>
            <person name="Venkateswaran K."/>
        </authorList>
    </citation>
    <scope>NUCLEOTIDE SEQUENCE [LARGE SCALE GENOMIC DNA]</scope>
    <source>
        <strain evidence="3">1PO1SC</strain>
    </source>
</reference>